<comment type="subcellular location">
    <subcellularLocation>
        <location evidence="1">Nucleus</location>
    </subcellularLocation>
</comment>
<evidence type="ECO:0000256" key="9">
    <source>
        <dbReference type="SAM" id="MobiDB-lite"/>
    </source>
</evidence>
<feature type="domain" description="C2H2-type" evidence="10">
    <location>
        <begin position="91"/>
        <end position="119"/>
    </location>
</feature>
<evidence type="ECO:0000256" key="2">
    <source>
        <dbReference type="ARBA" id="ARBA00022723"/>
    </source>
</evidence>
<dbReference type="AlphaFoldDB" id="A0A9W7W4Q3"/>
<reference evidence="11 12" key="2">
    <citation type="journal article" date="2021" name="Curr. Genet.">
        <title>Genetic response to nitrogen starvation in the aggressive Eucalyptus foliar pathogen Teratosphaeria destructans.</title>
        <authorList>
            <person name="Havenga M."/>
            <person name="Wingfield B.D."/>
            <person name="Wingfield M.J."/>
            <person name="Dreyer L.L."/>
            <person name="Roets F."/>
            <person name="Aylward J."/>
        </authorList>
    </citation>
    <scope>NUCLEOTIDE SEQUENCE [LARGE SCALE GENOMIC DNA]</scope>
    <source>
        <strain evidence="11">CMW44962</strain>
    </source>
</reference>
<dbReference type="PANTHER" id="PTHR46179:SF13">
    <property type="entry name" value="C2H2-TYPE DOMAIN-CONTAINING PROTEIN"/>
    <property type="match status" value="1"/>
</dbReference>
<feature type="domain" description="C2H2-type" evidence="10">
    <location>
        <begin position="440"/>
        <end position="474"/>
    </location>
</feature>
<evidence type="ECO:0000256" key="5">
    <source>
        <dbReference type="ARBA" id="ARBA00023015"/>
    </source>
</evidence>
<keyword evidence="7" id="KW-0539">Nucleus</keyword>
<proteinExistence type="predicted"/>
<dbReference type="SMART" id="SM00355">
    <property type="entry name" value="ZnF_C2H2"/>
    <property type="match status" value="5"/>
</dbReference>
<keyword evidence="3 8" id="KW-0863">Zinc-finger</keyword>
<comment type="caution">
    <text evidence="11">The sequence shown here is derived from an EMBL/GenBank/DDBJ whole genome shotgun (WGS) entry which is preliminary data.</text>
</comment>
<dbReference type="Proteomes" id="UP001138500">
    <property type="component" value="Unassembled WGS sequence"/>
</dbReference>
<evidence type="ECO:0000256" key="4">
    <source>
        <dbReference type="ARBA" id="ARBA00022833"/>
    </source>
</evidence>
<feature type="compositionally biased region" description="Polar residues" evidence="9">
    <location>
        <begin position="296"/>
        <end position="307"/>
    </location>
</feature>
<dbReference type="InterPro" id="IPR013087">
    <property type="entry name" value="Znf_C2H2_type"/>
</dbReference>
<gene>
    <name evidence="11" type="ORF">Tdes44962_MAKER08280</name>
</gene>
<keyword evidence="6" id="KW-0804">Transcription</keyword>
<dbReference type="PROSITE" id="PS00028">
    <property type="entry name" value="ZINC_FINGER_C2H2_1"/>
    <property type="match status" value="1"/>
</dbReference>
<dbReference type="PANTHER" id="PTHR46179">
    <property type="entry name" value="ZINC FINGER PROTEIN"/>
    <property type="match status" value="1"/>
</dbReference>
<keyword evidence="5" id="KW-0805">Transcription regulation</keyword>
<evidence type="ECO:0000256" key="3">
    <source>
        <dbReference type="ARBA" id="ARBA00022771"/>
    </source>
</evidence>
<evidence type="ECO:0000313" key="11">
    <source>
        <dbReference type="EMBL" id="KAH9838131.1"/>
    </source>
</evidence>
<feature type="domain" description="C2H2-type" evidence="10">
    <location>
        <begin position="20"/>
        <end position="52"/>
    </location>
</feature>
<dbReference type="InterPro" id="IPR051061">
    <property type="entry name" value="Zinc_finger_trans_reg"/>
</dbReference>
<keyword evidence="2" id="KW-0479">Metal-binding</keyword>
<dbReference type="GO" id="GO:0008270">
    <property type="term" value="F:zinc ion binding"/>
    <property type="evidence" value="ECO:0007669"/>
    <property type="project" value="UniProtKB-KW"/>
</dbReference>
<feature type="region of interest" description="Disordered" evidence="9">
    <location>
        <begin position="270"/>
        <end position="316"/>
    </location>
</feature>
<evidence type="ECO:0000256" key="1">
    <source>
        <dbReference type="ARBA" id="ARBA00004123"/>
    </source>
</evidence>
<dbReference type="OrthoDB" id="8117402at2759"/>
<dbReference type="GO" id="GO:0005634">
    <property type="term" value="C:nucleus"/>
    <property type="evidence" value="ECO:0007669"/>
    <property type="project" value="UniProtKB-SubCell"/>
</dbReference>
<evidence type="ECO:0000256" key="7">
    <source>
        <dbReference type="ARBA" id="ARBA00023242"/>
    </source>
</evidence>
<evidence type="ECO:0000259" key="10">
    <source>
        <dbReference type="PROSITE" id="PS50157"/>
    </source>
</evidence>
<feature type="region of interest" description="Disordered" evidence="9">
    <location>
        <begin position="241"/>
        <end position="260"/>
    </location>
</feature>
<organism evidence="11 12">
    <name type="scientific">Teratosphaeria destructans</name>
    <dbReference type="NCBI Taxonomy" id="418781"/>
    <lineage>
        <taxon>Eukaryota</taxon>
        <taxon>Fungi</taxon>
        <taxon>Dikarya</taxon>
        <taxon>Ascomycota</taxon>
        <taxon>Pezizomycotina</taxon>
        <taxon>Dothideomycetes</taxon>
        <taxon>Dothideomycetidae</taxon>
        <taxon>Mycosphaerellales</taxon>
        <taxon>Teratosphaeriaceae</taxon>
        <taxon>Teratosphaeria</taxon>
    </lineage>
</organism>
<evidence type="ECO:0000256" key="6">
    <source>
        <dbReference type="ARBA" id="ARBA00023163"/>
    </source>
</evidence>
<protein>
    <submittedName>
        <fullName evidence="11">Zinc finger protein</fullName>
    </submittedName>
</protein>
<accession>A0A9W7W4Q3</accession>
<evidence type="ECO:0000313" key="12">
    <source>
        <dbReference type="Proteomes" id="UP001138500"/>
    </source>
</evidence>
<dbReference type="PROSITE" id="PS50157">
    <property type="entry name" value="ZINC_FINGER_C2H2_2"/>
    <property type="match status" value="3"/>
</dbReference>
<reference evidence="11 12" key="1">
    <citation type="journal article" date="2018" name="IMA Fungus">
        <title>IMA Genome-F 10: Nine draft genome sequences of Claviceps purpurea s.lat., including C. arundinis, C. humidiphila, and C. cf. spartinae, pseudomolecules for the pitch canker pathogen Fusarium circinatum, draft genome of Davidsoniella eucalypti, Grosmannia galeiformis, Quambalaria eucalypti, and Teratosphaeria destructans.</title>
        <authorList>
            <person name="Wingfield B.D."/>
            <person name="Liu M."/>
            <person name="Nguyen H.D."/>
            <person name="Lane F.A."/>
            <person name="Morgan S.W."/>
            <person name="De Vos L."/>
            <person name="Wilken P.M."/>
            <person name="Duong T.A."/>
            <person name="Aylward J."/>
            <person name="Coetzee M.P."/>
            <person name="Dadej K."/>
            <person name="De Beer Z.W."/>
            <person name="Findlay W."/>
            <person name="Havenga M."/>
            <person name="Kolarik M."/>
            <person name="Menzies J.G."/>
            <person name="Naidoo K."/>
            <person name="Pochopski O."/>
            <person name="Shoukouhi P."/>
            <person name="Santana Q.C."/>
            <person name="Seifert K.A."/>
            <person name="Soal N."/>
            <person name="Steenkamp E.T."/>
            <person name="Tatham C.T."/>
            <person name="van der Nest M.A."/>
            <person name="Wingfield M.J."/>
        </authorList>
    </citation>
    <scope>NUCLEOTIDE SEQUENCE [LARGE SCALE GENOMIC DNA]</scope>
    <source>
        <strain evidence="11">CMW44962</strain>
    </source>
</reference>
<evidence type="ECO:0000256" key="8">
    <source>
        <dbReference type="PROSITE-ProRule" id="PRU00042"/>
    </source>
</evidence>
<keyword evidence="12" id="KW-1185">Reference proteome</keyword>
<sequence>MSVAGLPRGSRQEVGQLPPIECTIPGCSKRFNNEKDMKRHKRDDPNHFYCKKCDVDCTDWEDLTQHKVALMSPFLDSRTKLIEMGKQPEHITCEFCGEDFKSFGGRRKHREQMHQADQSIECPAREQGCSLIFLKAAALISHLENGECLYISASDFKAAVTQKHIVKELFAHHHTIQEKLAEYKAYTPGKQQGVIMDSTEDDDDDSDGGVNILDYEDEAQKSGQQPLEAESDLIDMRIPSSRAPVEDAKWPSLPTKGPSTLEQGLRAMSIASNGSGGDHGSSVTSPRGGNKVYTESYPSLGSPSIGRSTPGYDDDTASEATTCATGLTGVLRKPNRGVAKTAWTTGMTSESLFQTKPMAKAGDWAAILKAVEEDALRSEKKNLLHCRFYDPYSPDYDPEIFFHTLFEKYCCPFPQCEDQTFDSPSDIATHFLDTHMKTDFNCTTCGKRFKAAAPLVAHMESVGKCQVQHSRGYKSLLDEITGGFLAAKLVPEPKVFKKGDALVEFARPLNGVTNVLFNSKMPNAYAEH</sequence>
<dbReference type="Gene3D" id="3.30.160.60">
    <property type="entry name" value="Classic Zinc Finger"/>
    <property type="match status" value="2"/>
</dbReference>
<dbReference type="GO" id="GO:0006357">
    <property type="term" value="P:regulation of transcription by RNA polymerase II"/>
    <property type="evidence" value="ECO:0007669"/>
    <property type="project" value="TreeGrafter"/>
</dbReference>
<name>A0A9W7W4Q3_9PEZI</name>
<keyword evidence="4" id="KW-0862">Zinc</keyword>
<dbReference type="EMBL" id="RIBY02000746">
    <property type="protein sequence ID" value="KAH9838131.1"/>
    <property type="molecule type" value="Genomic_DNA"/>
</dbReference>